<accession>A0ABX0ZDT7</accession>
<evidence type="ECO:0000313" key="2">
    <source>
        <dbReference type="Proteomes" id="UP000783871"/>
    </source>
</evidence>
<dbReference type="RefSeq" id="WP_168003569.1">
    <property type="nucleotide sequence ID" value="NZ_JAATEO010000037.1"/>
</dbReference>
<organism evidence="1 2">
    <name type="scientific">Micromonospora thermarum</name>
    <dbReference type="NCBI Taxonomy" id="2720024"/>
    <lineage>
        <taxon>Bacteria</taxon>
        <taxon>Bacillati</taxon>
        <taxon>Actinomycetota</taxon>
        <taxon>Actinomycetes</taxon>
        <taxon>Micromonosporales</taxon>
        <taxon>Micromonosporaceae</taxon>
        <taxon>Micromonospora</taxon>
    </lineage>
</organism>
<gene>
    <name evidence="1" type="ORF">HCJ94_25415</name>
</gene>
<dbReference type="Proteomes" id="UP000783871">
    <property type="component" value="Unassembled WGS sequence"/>
</dbReference>
<reference evidence="1 2" key="1">
    <citation type="submission" date="2020-03" db="EMBL/GenBank/DDBJ databases">
        <title>WGS of actinomycetes isolated from Thailand.</title>
        <authorList>
            <person name="Thawai C."/>
        </authorList>
    </citation>
    <scope>NUCLEOTIDE SEQUENCE [LARGE SCALE GENOMIC DNA]</scope>
    <source>
        <strain evidence="1 2">HSS6-12</strain>
    </source>
</reference>
<comment type="caution">
    <text evidence="1">The sequence shown here is derived from an EMBL/GenBank/DDBJ whole genome shotgun (WGS) entry which is preliminary data.</text>
</comment>
<evidence type="ECO:0000313" key="1">
    <source>
        <dbReference type="EMBL" id="NJP35223.1"/>
    </source>
</evidence>
<dbReference type="EMBL" id="JAATEO010000037">
    <property type="protein sequence ID" value="NJP35223.1"/>
    <property type="molecule type" value="Genomic_DNA"/>
</dbReference>
<proteinExistence type="predicted"/>
<name>A0ABX0ZDT7_9ACTN</name>
<protein>
    <submittedName>
        <fullName evidence="1">Uncharacterized protein</fullName>
    </submittedName>
</protein>
<keyword evidence="2" id="KW-1185">Reference proteome</keyword>
<sequence>MLRLRGLGVPPMIRGWHDWLQAHRPTVRAVTTQPRSIMELWWGRNVPDRHQPDTTTP</sequence>